<organism evidence="1 2">
    <name type="scientific">Allacma fusca</name>
    <dbReference type="NCBI Taxonomy" id="39272"/>
    <lineage>
        <taxon>Eukaryota</taxon>
        <taxon>Metazoa</taxon>
        <taxon>Ecdysozoa</taxon>
        <taxon>Arthropoda</taxon>
        <taxon>Hexapoda</taxon>
        <taxon>Collembola</taxon>
        <taxon>Symphypleona</taxon>
        <taxon>Sminthuridae</taxon>
        <taxon>Allacma</taxon>
    </lineage>
</organism>
<dbReference type="AlphaFoldDB" id="A0A8J2JK58"/>
<protein>
    <submittedName>
        <fullName evidence="1">Uncharacterized protein</fullName>
    </submittedName>
</protein>
<gene>
    <name evidence="1" type="ORF">AFUS01_LOCUS1356</name>
</gene>
<accession>A0A8J2JK58</accession>
<evidence type="ECO:0000313" key="2">
    <source>
        <dbReference type="Proteomes" id="UP000708208"/>
    </source>
</evidence>
<evidence type="ECO:0000313" key="1">
    <source>
        <dbReference type="EMBL" id="CAG7660920.1"/>
    </source>
</evidence>
<name>A0A8J2JK58_9HEXA</name>
<dbReference type="EMBL" id="CAJVCH010007511">
    <property type="protein sequence ID" value="CAG7660920.1"/>
    <property type="molecule type" value="Genomic_DNA"/>
</dbReference>
<proteinExistence type="predicted"/>
<dbReference type="Proteomes" id="UP000708208">
    <property type="component" value="Unassembled WGS sequence"/>
</dbReference>
<reference evidence="1" key="1">
    <citation type="submission" date="2021-06" db="EMBL/GenBank/DDBJ databases">
        <authorList>
            <person name="Hodson N. C."/>
            <person name="Mongue J. A."/>
            <person name="Jaron S. K."/>
        </authorList>
    </citation>
    <scope>NUCLEOTIDE SEQUENCE</scope>
</reference>
<comment type="caution">
    <text evidence="1">The sequence shown here is derived from an EMBL/GenBank/DDBJ whole genome shotgun (WGS) entry which is preliminary data.</text>
</comment>
<keyword evidence="2" id="KW-1185">Reference proteome</keyword>
<sequence length="72" mass="8548">MYRFCPIFTSFQNMETGQERINNRNNFREYKGKICKQLLQLRNANPPMGQLTLFRFIYAPAIGTLVLKLLYL</sequence>